<gene>
    <name evidence="1" type="ORF">CANCADRAFT_46222</name>
</gene>
<reference evidence="2" key="1">
    <citation type="submission" date="2016-02" db="EMBL/GenBank/DDBJ databases">
        <title>Comparative genomics of biotechnologically important yeasts.</title>
        <authorList>
            <consortium name="DOE Joint Genome Institute"/>
            <person name="Riley R."/>
            <person name="Haridas S."/>
            <person name="Wolfe K.H."/>
            <person name="Lopes M.R."/>
            <person name="Hittinger C.T."/>
            <person name="Goker M."/>
            <person name="Salamov A."/>
            <person name="Wisecaver J."/>
            <person name="Long T.M."/>
            <person name="Aerts A.L."/>
            <person name="Barry K."/>
            <person name="Choi C."/>
            <person name="Clum A."/>
            <person name="Coughlan A.Y."/>
            <person name="Deshpande S."/>
            <person name="Douglass A.P."/>
            <person name="Hanson S.J."/>
            <person name="Klenk H.-P."/>
            <person name="Labutti K."/>
            <person name="Lapidus A."/>
            <person name="Lindquist E."/>
            <person name="Lipzen A."/>
            <person name="Meier-Kolthoff J.P."/>
            <person name="Ohm R.A."/>
            <person name="Otillar R.P."/>
            <person name="Pangilinan J."/>
            <person name="Peng Y."/>
            <person name="Rokas A."/>
            <person name="Rosa C.A."/>
            <person name="Scheuner C."/>
            <person name="Sibirny A.A."/>
            <person name="Slot J.C."/>
            <person name="Stielow J.B."/>
            <person name="Sun H."/>
            <person name="Kurtzman C.P."/>
            <person name="Blackwell M."/>
            <person name="Jeffries T.W."/>
            <person name="Grigoriev I.V."/>
        </authorList>
    </citation>
    <scope>NUCLEOTIDE SEQUENCE [LARGE SCALE GENOMIC DNA]</scope>
    <source>
        <strain evidence="2">NRRL Y-17796</strain>
    </source>
</reference>
<accession>A0A1E4TDH9</accession>
<organism evidence="1 2">
    <name type="scientific">Tortispora caseinolytica NRRL Y-17796</name>
    <dbReference type="NCBI Taxonomy" id="767744"/>
    <lineage>
        <taxon>Eukaryota</taxon>
        <taxon>Fungi</taxon>
        <taxon>Dikarya</taxon>
        <taxon>Ascomycota</taxon>
        <taxon>Saccharomycotina</taxon>
        <taxon>Trigonopsidomycetes</taxon>
        <taxon>Trigonopsidales</taxon>
        <taxon>Trigonopsidaceae</taxon>
        <taxon>Tortispora</taxon>
    </lineage>
</organism>
<proteinExistence type="predicted"/>
<evidence type="ECO:0000313" key="2">
    <source>
        <dbReference type="Proteomes" id="UP000095023"/>
    </source>
</evidence>
<dbReference type="AlphaFoldDB" id="A0A1E4TDH9"/>
<dbReference type="Proteomes" id="UP000095023">
    <property type="component" value="Unassembled WGS sequence"/>
</dbReference>
<dbReference type="EMBL" id="KV453843">
    <property type="protein sequence ID" value="ODV89826.1"/>
    <property type="molecule type" value="Genomic_DNA"/>
</dbReference>
<keyword evidence="2" id="KW-1185">Reference proteome</keyword>
<protein>
    <submittedName>
        <fullName evidence="1">Uncharacterized protein</fullName>
    </submittedName>
</protein>
<evidence type="ECO:0000313" key="1">
    <source>
        <dbReference type="EMBL" id="ODV89826.1"/>
    </source>
</evidence>
<sequence length="454" mass="51411">MLIISPAQLHHEMLDDASDQKLEQLNKLKQLDEFHKFDHPKKPLHSPIENLDQTMFCAAGRSGHIMNLLMHLFSADEHAQNLITSDQLHDLPVSPSYSDLISMDCAPTVVSQPCTDDAEFTMFPHLPAELRDIVYSQCPTKSLVSLSQSSLLVRKEVQSTMLRRLNTFLSKNEDAFMFKMYMPELKPIAPWFETTYKTTVRMSLPRSPTSSLSSSPTVTIPSYGSPNFAGSDMVVDDMYSIFSVKQRYASTAYWGHVTVPAYPESFTYLSLHSLVGLEPRRFDPKFGQKCYGRVLLEDYEQFAQFNIEGAILESVTHVTSDKVVANPNEVPENAVLRKTRTVFSKVQRIHRDFIESLSVPDADDEQIAVPYENCDTQSSLDNIWWNHERTIGLKVKLLLGGEFDPVGRPIPGLYITDKTRDFVFEITDVIIRTSYLVGQLESGETVATLAAKRR</sequence>
<name>A0A1E4TDH9_9ASCO</name>